<feature type="transmembrane region" description="Helical" evidence="2">
    <location>
        <begin position="119"/>
        <end position="139"/>
    </location>
</feature>
<dbReference type="PANTHER" id="PTHR43757">
    <property type="entry name" value="AMINOMETHYLTRANSFERASE"/>
    <property type="match status" value="1"/>
</dbReference>
<keyword evidence="2" id="KW-1133">Transmembrane helix</keyword>
<proteinExistence type="inferred from homology"/>
<dbReference type="Gene3D" id="3.30.9.10">
    <property type="entry name" value="D-Amino Acid Oxidase, subunit A, domain 2"/>
    <property type="match status" value="1"/>
</dbReference>
<comment type="similarity">
    <text evidence="1">Belongs to the GcvT family.</text>
</comment>
<keyword evidence="7" id="KW-1185">Reference proteome</keyword>
<dbReference type="InterPro" id="IPR006076">
    <property type="entry name" value="FAD-dep_OxRdtase"/>
</dbReference>
<dbReference type="InterPro" id="IPR006222">
    <property type="entry name" value="GCVT_N"/>
</dbReference>
<keyword evidence="2" id="KW-0812">Transmembrane</keyword>
<evidence type="ECO:0008006" key="8">
    <source>
        <dbReference type="Google" id="ProtNLM"/>
    </source>
</evidence>
<dbReference type="Gene3D" id="2.40.30.110">
    <property type="entry name" value="Aminomethyltransferase beta-barrel domains"/>
    <property type="match status" value="1"/>
</dbReference>
<dbReference type="Gene3D" id="3.30.1360.120">
    <property type="entry name" value="Probable tRNA modification gtpase trme, domain 1"/>
    <property type="match status" value="1"/>
</dbReference>
<dbReference type="SUPFAM" id="SSF103025">
    <property type="entry name" value="Folate-binding domain"/>
    <property type="match status" value="1"/>
</dbReference>
<dbReference type="SUPFAM" id="SSF54373">
    <property type="entry name" value="FAD-linked reductases, C-terminal domain"/>
    <property type="match status" value="1"/>
</dbReference>
<feature type="transmembrane region" description="Helical" evidence="2">
    <location>
        <begin position="410"/>
        <end position="432"/>
    </location>
</feature>
<dbReference type="Pfam" id="PF07690">
    <property type="entry name" value="MFS_1"/>
    <property type="match status" value="2"/>
</dbReference>
<feature type="transmembrane region" description="Helical" evidence="2">
    <location>
        <begin position="333"/>
        <end position="356"/>
    </location>
</feature>
<feature type="transmembrane region" description="Helical" evidence="2">
    <location>
        <begin position="307"/>
        <end position="326"/>
    </location>
</feature>
<dbReference type="InterPro" id="IPR027266">
    <property type="entry name" value="TrmE/GcvT-like"/>
</dbReference>
<dbReference type="InterPro" id="IPR029043">
    <property type="entry name" value="GcvT/YgfZ_C"/>
</dbReference>
<evidence type="ECO:0000313" key="7">
    <source>
        <dbReference type="Proteomes" id="UP000887458"/>
    </source>
</evidence>
<dbReference type="InterPro" id="IPR036259">
    <property type="entry name" value="MFS_trans_sf"/>
</dbReference>
<feature type="transmembrane region" description="Helical" evidence="2">
    <location>
        <begin position="84"/>
        <end position="107"/>
    </location>
</feature>
<dbReference type="SUPFAM" id="SSF103473">
    <property type="entry name" value="MFS general substrate transporter"/>
    <property type="match status" value="1"/>
</dbReference>
<feature type="transmembrane region" description="Helical" evidence="2">
    <location>
        <begin position="243"/>
        <end position="262"/>
    </location>
</feature>
<dbReference type="Proteomes" id="UP000887458">
    <property type="component" value="Unassembled WGS sequence"/>
</dbReference>
<name>A0ABQ8JLD1_DERPT</name>
<protein>
    <recommendedName>
        <fullName evidence="8">Pyruvate dehydrogenase phosphatase regulatory subunit, mitochondrial-like</fullName>
    </recommendedName>
</protein>
<dbReference type="SUPFAM" id="SSF51905">
    <property type="entry name" value="FAD/NAD(P)-binding domain"/>
    <property type="match status" value="1"/>
</dbReference>
<dbReference type="Pfam" id="PF01266">
    <property type="entry name" value="DAO"/>
    <property type="match status" value="1"/>
</dbReference>
<dbReference type="InterPro" id="IPR013977">
    <property type="entry name" value="GcvT_C"/>
</dbReference>
<dbReference type="Gene3D" id="1.20.1250.20">
    <property type="entry name" value="MFS general substrate transporter like domains"/>
    <property type="match status" value="2"/>
</dbReference>
<dbReference type="EMBL" id="NJHN03000032">
    <property type="protein sequence ID" value="KAH9423403.1"/>
    <property type="molecule type" value="Genomic_DNA"/>
</dbReference>
<feature type="transmembrane region" description="Helical" evidence="2">
    <location>
        <begin position="368"/>
        <end position="389"/>
    </location>
</feature>
<reference evidence="6 7" key="2">
    <citation type="journal article" date="2022" name="Mol. Biol. Evol.">
        <title>Comparative Genomics Reveals Insights into the Divergent Evolution of Astigmatic Mites and Household Pest Adaptations.</title>
        <authorList>
            <person name="Xiong Q."/>
            <person name="Wan A.T."/>
            <person name="Liu X."/>
            <person name="Fung C.S."/>
            <person name="Xiao X."/>
            <person name="Malainual N."/>
            <person name="Hou J."/>
            <person name="Wang L."/>
            <person name="Wang M."/>
            <person name="Yang K.Y."/>
            <person name="Cui Y."/>
            <person name="Leung E.L."/>
            <person name="Nong W."/>
            <person name="Shin S.K."/>
            <person name="Au S.W."/>
            <person name="Jeong K.Y."/>
            <person name="Chew F.T."/>
            <person name="Hui J.H."/>
            <person name="Leung T.F."/>
            <person name="Tungtrongchitr A."/>
            <person name="Zhong N."/>
            <person name="Liu Z."/>
            <person name="Tsui S.K."/>
        </authorList>
    </citation>
    <scope>NUCLEOTIDE SEQUENCE [LARGE SCALE GENOMIC DNA]</scope>
    <source>
        <strain evidence="6">Derp</strain>
    </source>
</reference>
<feature type="transmembrane region" description="Helical" evidence="2">
    <location>
        <begin position="444"/>
        <end position="467"/>
    </location>
</feature>
<dbReference type="InterPro" id="IPR028896">
    <property type="entry name" value="GcvT/YgfZ/DmdA"/>
</dbReference>
<keyword evidence="2" id="KW-0472">Membrane</keyword>
<dbReference type="Gene3D" id="3.30.70.1400">
    <property type="entry name" value="Aminomethyltransferase beta-barrel domains"/>
    <property type="match status" value="1"/>
</dbReference>
<dbReference type="Pfam" id="PF08669">
    <property type="entry name" value="GCV_T_C"/>
    <property type="match status" value="1"/>
</dbReference>
<accession>A0ABQ8JLD1</accession>
<feature type="domain" description="Aminomethyltransferase C-terminal" evidence="5">
    <location>
        <begin position="1256"/>
        <end position="1351"/>
    </location>
</feature>
<evidence type="ECO:0000313" key="6">
    <source>
        <dbReference type="EMBL" id="KAH9423403.1"/>
    </source>
</evidence>
<feature type="domain" description="FAD dependent oxidoreductase" evidence="3">
    <location>
        <begin position="541"/>
        <end position="861"/>
    </location>
</feature>
<dbReference type="InterPro" id="IPR036188">
    <property type="entry name" value="FAD/NAD-bd_sf"/>
</dbReference>
<feature type="transmembrane region" description="Helical" evidence="2">
    <location>
        <begin position="216"/>
        <end position="237"/>
    </location>
</feature>
<dbReference type="PANTHER" id="PTHR43757:SF15">
    <property type="entry name" value="PYRUVATE DEHYDROGENASE PHOSPHATASE REGULATORY SUBUNIT, MITOCHONDRIAL-LIKE"/>
    <property type="match status" value="1"/>
</dbReference>
<organism evidence="6 7">
    <name type="scientific">Dermatophagoides pteronyssinus</name>
    <name type="common">European house dust mite</name>
    <dbReference type="NCBI Taxonomy" id="6956"/>
    <lineage>
        <taxon>Eukaryota</taxon>
        <taxon>Metazoa</taxon>
        <taxon>Ecdysozoa</taxon>
        <taxon>Arthropoda</taxon>
        <taxon>Chelicerata</taxon>
        <taxon>Arachnida</taxon>
        <taxon>Acari</taxon>
        <taxon>Acariformes</taxon>
        <taxon>Sarcoptiformes</taxon>
        <taxon>Astigmata</taxon>
        <taxon>Psoroptidia</taxon>
        <taxon>Analgoidea</taxon>
        <taxon>Pyroglyphidae</taxon>
        <taxon>Dermatophagoidinae</taxon>
        <taxon>Dermatophagoides</taxon>
    </lineage>
</organism>
<feature type="transmembrane region" description="Helical" evidence="2">
    <location>
        <begin position="151"/>
        <end position="172"/>
    </location>
</feature>
<feature type="domain" description="GCVT N-terminal" evidence="4">
    <location>
        <begin position="928"/>
        <end position="1238"/>
    </location>
</feature>
<comment type="caution">
    <text evidence="6">The sequence shown here is derived from an EMBL/GenBank/DDBJ whole genome shotgun (WGS) entry which is preliminary data.</text>
</comment>
<evidence type="ECO:0000259" key="4">
    <source>
        <dbReference type="Pfam" id="PF01571"/>
    </source>
</evidence>
<evidence type="ECO:0000256" key="2">
    <source>
        <dbReference type="SAM" id="Phobius"/>
    </source>
</evidence>
<dbReference type="Pfam" id="PF01571">
    <property type="entry name" value="GCV_T"/>
    <property type="match status" value="1"/>
</dbReference>
<dbReference type="InterPro" id="IPR011701">
    <property type="entry name" value="MFS"/>
</dbReference>
<dbReference type="SUPFAM" id="SSF101790">
    <property type="entry name" value="Aminomethyltransferase beta-barrel domain"/>
    <property type="match status" value="1"/>
</dbReference>
<gene>
    <name evidence="6" type="ORF">DERP_003682</name>
</gene>
<dbReference type="Gene3D" id="3.50.50.60">
    <property type="entry name" value="FAD/NAD(P)-binding domain"/>
    <property type="match status" value="1"/>
</dbReference>
<reference evidence="6 7" key="1">
    <citation type="journal article" date="2018" name="J. Allergy Clin. Immunol.">
        <title>High-quality assembly of Dermatophagoides pteronyssinus genome and transcriptome reveals a wide range of novel allergens.</title>
        <authorList>
            <person name="Liu X.Y."/>
            <person name="Yang K.Y."/>
            <person name="Wang M.Q."/>
            <person name="Kwok J.S."/>
            <person name="Zeng X."/>
            <person name="Yang Z."/>
            <person name="Xiao X.J."/>
            <person name="Lau C.P."/>
            <person name="Li Y."/>
            <person name="Huang Z.M."/>
            <person name="Ba J.G."/>
            <person name="Yim A.K."/>
            <person name="Ouyang C.Y."/>
            <person name="Ngai S.M."/>
            <person name="Chan T.F."/>
            <person name="Leung E.L."/>
            <person name="Liu L."/>
            <person name="Liu Z.G."/>
            <person name="Tsui S.K."/>
        </authorList>
    </citation>
    <scope>NUCLEOTIDE SEQUENCE [LARGE SCALE GENOMIC DNA]</scope>
    <source>
        <strain evidence="6">Derp</strain>
    </source>
</reference>
<feature type="transmembrane region" description="Helical" evidence="2">
    <location>
        <begin position="269"/>
        <end position="287"/>
    </location>
</feature>
<evidence type="ECO:0000259" key="5">
    <source>
        <dbReference type="Pfam" id="PF08669"/>
    </source>
</evidence>
<sequence length="1378" mass="154999">MAIITESADFIDTAAAETADDNQSFVRQNNNQNDDHVVIVNSHCPIVISSQSESINNHNHLSNDSNIKHTSVIQQPLTSMQTKFIIVLLAVCNFFIANGVSLQGPFFPKEAEQKGVTPLIYSSIFAIYELIMLITSFLFGNFAEKFKPNRMSGLGLILTGLATTAFGFITYLNVRIEFVLIAFTLRIIESLGATAFATSSYSFISVCFPDRTATMFATMEMFFGLGVITGPVIGGFLYNFDGFLLPFLTNGIVIIIFGIILIRSFLSSTIVLIDSFIIITAITLMGFNGATLEPFIRHEGISNQTLHTSLMFVALGASYSFSALFWGKICDKYPSFLICFALAGSFVTGIGLLFLGPVPFLQSTIRPTLLTISLCMILFGIGTSSKQVAAYTHALNHTIIVRKFPKNQKTYGLISGMFFSCLSFGGFIGPIIGGSLLQWSDFHLATFVMFSIECFVFLILLLLQCFYRPSDIPNEAKVLIYGDELVSKALAYHLSDQLGSNVVVIRGHGPRDDQEKSVSYSTLNSFFMTHLIVSNPRSSLLIRHSADLYNVTNCGAIYLAQTEERVKSFKRMISISKLFIPKESGDMELLSPEEIKRRHDFIDTNKIKCGIHVPFDGVVMDRRAEEEKLEKYARQNGVQFFDEFILNKIHVNNDRVSNIELLHPITHEVAKIRCEYFVNSANNYLSRSIGKCSLTKVRVPSMACEHQLLVTEPFDLPGQQQSTDGQSTDGQSTGPLIPIINDFDNRTTVYQRLDRTFVLTGYEKVSNVVRKLYRSRSKDYPVDVEIPKIPVRWNHFYYLLDPILNRIPALRQAKYRQLYTRPENFTPDGRPLIGEVAEIKNYIIAAGVWPSLTGGTAKLLEELILNKPNSFQHDFWSLDPKRFIPLHSNRIFLFDRLREIPAKARYNINFPTPHNSYQTGHGLLRSPLYKRLKDAGAYFTQYMGHERPAVYLSKETEPYRTESEDCGILEERVLETPSFGKPHWFNAIKQEYNACRERVAILDYSSFAKFQISSVHDEALELLQYLCSNNVDIPIGSIVLTGMQNDRGGFENDVSIVRLNERNFFLIGPTESQTRCMAWLRSNVLEDDFDQIAIRDVTNDFTAICIMGPYAKLLLIDVVVAAALAMKEPIEKYMKQLDQFPFFTAKELPIGSTKTPVLACNLSHTGELGFVLYMHNQQAVQCYDQLVAAGIKYGIQHAGSICVRSLRIEKFFAFWGQDLDSTSTPLECGRGFRVYYDKNFLGKEALLRQKREGCKRRYVQLLLDSFDIDKEPLWPWGNEPIYLANNGNGDNDPNAKPVGMTTTTAYGFTLGRMVCLGYISHPDPNVTITNDYILGSNFEVEVGGKRFSAHINLHSPKLTDVSGTYMPSTTTTMSSNVS</sequence>
<evidence type="ECO:0000259" key="3">
    <source>
        <dbReference type="Pfam" id="PF01266"/>
    </source>
</evidence>
<evidence type="ECO:0000256" key="1">
    <source>
        <dbReference type="ARBA" id="ARBA00008609"/>
    </source>
</evidence>
<feature type="transmembrane region" description="Helical" evidence="2">
    <location>
        <begin position="178"/>
        <end position="204"/>
    </location>
</feature>